<accession>Q01VL5</accession>
<dbReference type="PANTHER" id="PTHR30589:SF0">
    <property type="entry name" value="PHOSPHATIDYLGLYCEROL--PROLIPOPROTEIN DIACYLGLYCERYL TRANSFERASE"/>
    <property type="match status" value="1"/>
</dbReference>
<evidence type="ECO:0000256" key="1">
    <source>
        <dbReference type="ARBA" id="ARBA00007150"/>
    </source>
</evidence>
<dbReference type="HAMAP" id="MF_01147">
    <property type="entry name" value="Lgt"/>
    <property type="match status" value="1"/>
</dbReference>
<keyword evidence="5 7" id="KW-1133">Transmembrane helix</keyword>
<feature type="transmembrane region" description="Helical" evidence="7">
    <location>
        <begin position="238"/>
        <end position="254"/>
    </location>
</feature>
<feature type="transmembrane region" description="Helical" evidence="7">
    <location>
        <begin position="46"/>
        <end position="69"/>
    </location>
</feature>
<dbReference type="EMBL" id="CP000473">
    <property type="protein sequence ID" value="ABJ86300.1"/>
    <property type="molecule type" value="Genomic_DNA"/>
</dbReference>
<protein>
    <recommendedName>
        <fullName evidence="7">Phosphatidylglycerol--prolipoprotein diacylglyceryl transferase</fullName>
        <ecNumber evidence="7">2.5.1.145</ecNumber>
    </recommendedName>
</protein>
<dbReference type="HOGENOM" id="CLU_013386_1_2_0"/>
<dbReference type="PANTHER" id="PTHR30589">
    <property type="entry name" value="PROLIPOPROTEIN DIACYLGLYCERYL TRANSFERASE"/>
    <property type="match status" value="1"/>
</dbReference>
<keyword evidence="3 7" id="KW-0808">Transferase</keyword>
<dbReference type="KEGG" id="sus:Acid_5351"/>
<organism evidence="8">
    <name type="scientific">Solibacter usitatus (strain Ellin6076)</name>
    <dbReference type="NCBI Taxonomy" id="234267"/>
    <lineage>
        <taxon>Bacteria</taxon>
        <taxon>Pseudomonadati</taxon>
        <taxon>Acidobacteriota</taxon>
        <taxon>Terriglobia</taxon>
        <taxon>Bryobacterales</taxon>
        <taxon>Solibacteraceae</taxon>
        <taxon>Candidatus Solibacter</taxon>
    </lineage>
</organism>
<evidence type="ECO:0000256" key="6">
    <source>
        <dbReference type="ARBA" id="ARBA00023136"/>
    </source>
</evidence>
<dbReference type="InterPro" id="IPR001640">
    <property type="entry name" value="Lgt"/>
</dbReference>
<dbReference type="EC" id="2.5.1.145" evidence="7"/>
<keyword evidence="8" id="KW-0449">Lipoprotein</keyword>
<feature type="binding site" evidence="7">
    <location>
        <position position="134"/>
    </location>
    <ligand>
        <name>a 1,2-diacyl-sn-glycero-3-phospho-(1'-sn-glycerol)</name>
        <dbReference type="ChEBI" id="CHEBI:64716"/>
    </ligand>
</feature>
<dbReference type="STRING" id="234267.Acid_5351"/>
<dbReference type="FunCoup" id="Q01VL5">
    <property type="interactions" value="380"/>
</dbReference>
<dbReference type="eggNOG" id="COG0682">
    <property type="taxonomic scope" value="Bacteria"/>
</dbReference>
<dbReference type="OrthoDB" id="871140at2"/>
<dbReference type="GO" id="GO:0008961">
    <property type="term" value="F:phosphatidylglycerol-prolipoprotein diacylglyceryl transferase activity"/>
    <property type="evidence" value="ECO:0007669"/>
    <property type="project" value="UniProtKB-UniRule"/>
</dbReference>
<keyword evidence="6 7" id="KW-0472">Membrane</keyword>
<feature type="transmembrane region" description="Helical" evidence="7">
    <location>
        <begin position="81"/>
        <end position="107"/>
    </location>
</feature>
<dbReference type="InParanoid" id="Q01VL5"/>
<evidence type="ECO:0000256" key="4">
    <source>
        <dbReference type="ARBA" id="ARBA00022692"/>
    </source>
</evidence>
<comment type="function">
    <text evidence="7">Catalyzes the transfer of the diacylglyceryl group from phosphatidylglycerol to the sulfhydryl group of the N-terminal cysteine of a prolipoprotein, the first step in the formation of mature lipoproteins.</text>
</comment>
<comment type="subcellular location">
    <subcellularLocation>
        <location evidence="7">Cell membrane</location>
        <topology evidence="7">Multi-pass membrane protein</topology>
    </subcellularLocation>
</comment>
<dbReference type="Pfam" id="PF01790">
    <property type="entry name" value="LGT"/>
    <property type="match status" value="1"/>
</dbReference>
<evidence type="ECO:0000256" key="7">
    <source>
        <dbReference type="HAMAP-Rule" id="MF_01147"/>
    </source>
</evidence>
<dbReference type="GO" id="GO:0005886">
    <property type="term" value="C:plasma membrane"/>
    <property type="evidence" value="ECO:0007669"/>
    <property type="project" value="UniProtKB-SubCell"/>
</dbReference>
<feature type="transmembrane region" description="Helical" evidence="7">
    <location>
        <begin position="15"/>
        <end position="34"/>
    </location>
</feature>
<feature type="transmembrane region" description="Helical" evidence="7">
    <location>
        <begin position="200"/>
        <end position="218"/>
    </location>
</feature>
<name>Q01VL5_SOLUE</name>
<comment type="catalytic activity">
    <reaction evidence="7">
        <text>L-cysteinyl-[prolipoprotein] + a 1,2-diacyl-sn-glycero-3-phospho-(1'-sn-glycerol) = an S-1,2-diacyl-sn-glyceryl-L-cysteinyl-[prolipoprotein] + sn-glycerol 1-phosphate + H(+)</text>
        <dbReference type="Rhea" id="RHEA:56712"/>
        <dbReference type="Rhea" id="RHEA-COMP:14679"/>
        <dbReference type="Rhea" id="RHEA-COMP:14680"/>
        <dbReference type="ChEBI" id="CHEBI:15378"/>
        <dbReference type="ChEBI" id="CHEBI:29950"/>
        <dbReference type="ChEBI" id="CHEBI:57685"/>
        <dbReference type="ChEBI" id="CHEBI:64716"/>
        <dbReference type="ChEBI" id="CHEBI:140658"/>
        <dbReference type="EC" id="2.5.1.145"/>
    </reaction>
</comment>
<keyword evidence="4 7" id="KW-0812">Transmembrane</keyword>
<sequence>MFPKLFHLPILDSDVHTYGVLVAIAFLAALWLAGRLARQKGLNSDAVTNLGIYCALAAIGGAKLMMFLVDSQYYREHPGEIFSLATLQAGGVFYGGLIAALLVSVWYMRKTKLPGWKTADVFAPAVALGHGIGRLGCFSAGCCWGIQCDRPWAVTFTNPAAHDLVGVPLNVPLHPTQLYEAIAEFLIFGILYWRIRRPHADGMIIGIYLLLYSTARFVVEFFRVHEQGNLLGGPFDTSQWISMALFLVGMACVWKRPTTGASVNAATS</sequence>
<dbReference type="AlphaFoldDB" id="Q01VL5"/>
<dbReference type="NCBIfam" id="TIGR00544">
    <property type="entry name" value="lgt"/>
    <property type="match status" value="1"/>
</dbReference>
<comment type="pathway">
    <text evidence="7">Protein modification; lipoprotein biosynthesis (diacylglyceryl transfer).</text>
</comment>
<keyword evidence="2 7" id="KW-1003">Cell membrane</keyword>
<evidence type="ECO:0000256" key="5">
    <source>
        <dbReference type="ARBA" id="ARBA00022989"/>
    </source>
</evidence>
<comment type="similarity">
    <text evidence="1 7">Belongs to the Lgt family.</text>
</comment>
<evidence type="ECO:0000313" key="8">
    <source>
        <dbReference type="EMBL" id="ABJ86300.1"/>
    </source>
</evidence>
<dbReference type="GO" id="GO:0042158">
    <property type="term" value="P:lipoprotein biosynthetic process"/>
    <property type="evidence" value="ECO:0007669"/>
    <property type="project" value="UniProtKB-UniRule"/>
</dbReference>
<reference evidence="8" key="1">
    <citation type="submission" date="2006-10" db="EMBL/GenBank/DDBJ databases">
        <title>Complete sequence of Solibacter usitatus Ellin6076.</title>
        <authorList>
            <consortium name="US DOE Joint Genome Institute"/>
            <person name="Copeland A."/>
            <person name="Lucas S."/>
            <person name="Lapidus A."/>
            <person name="Barry K."/>
            <person name="Detter J.C."/>
            <person name="Glavina del Rio T."/>
            <person name="Hammon N."/>
            <person name="Israni S."/>
            <person name="Dalin E."/>
            <person name="Tice H."/>
            <person name="Pitluck S."/>
            <person name="Thompson L.S."/>
            <person name="Brettin T."/>
            <person name="Bruce D."/>
            <person name="Han C."/>
            <person name="Tapia R."/>
            <person name="Gilna P."/>
            <person name="Schmutz J."/>
            <person name="Larimer F."/>
            <person name="Land M."/>
            <person name="Hauser L."/>
            <person name="Kyrpides N."/>
            <person name="Mikhailova N."/>
            <person name="Janssen P.H."/>
            <person name="Kuske C.R."/>
            <person name="Richardson P."/>
        </authorList>
    </citation>
    <scope>NUCLEOTIDE SEQUENCE</scope>
    <source>
        <strain evidence="8">Ellin6076</strain>
    </source>
</reference>
<evidence type="ECO:0000256" key="2">
    <source>
        <dbReference type="ARBA" id="ARBA00022475"/>
    </source>
</evidence>
<dbReference type="UniPathway" id="UPA00664"/>
<gene>
    <name evidence="7" type="primary">lgt</name>
    <name evidence="8" type="ordered locus">Acid_5351</name>
</gene>
<evidence type="ECO:0000256" key="3">
    <source>
        <dbReference type="ARBA" id="ARBA00022679"/>
    </source>
</evidence>
<proteinExistence type="inferred from homology"/>